<name>A0A0W0FHR4_MONRR</name>
<evidence type="ECO:0000313" key="2">
    <source>
        <dbReference type="EMBL" id="KTB35869.1"/>
    </source>
</evidence>
<organism evidence="2 3">
    <name type="scientific">Moniliophthora roreri</name>
    <name type="common">Frosty pod rot fungus</name>
    <name type="synonym">Monilia roreri</name>
    <dbReference type="NCBI Taxonomy" id="221103"/>
    <lineage>
        <taxon>Eukaryota</taxon>
        <taxon>Fungi</taxon>
        <taxon>Dikarya</taxon>
        <taxon>Basidiomycota</taxon>
        <taxon>Agaricomycotina</taxon>
        <taxon>Agaricomycetes</taxon>
        <taxon>Agaricomycetidae</taxon>
        <taxon>Agaricales</taxon>
        <taxon>Marasmiineae</taxon>
        <taxon>Marasmiaceae</taxon>
        <taxon>Moniliophthora</taxon>
    </lineage>
</organism>
<evidence type="ECO:0000256" key="1">
    <source>
        <dbReference type="SAM" id="MobiDB-lite"/>
    </source>
</evidence>
<gene>
    <name evidence="2" type="ORF">WG66_11541</name>
</gene>
<proteinExistence type="predicted"/>
<comment type="caution">
    <text evidence="2">The sequence shown here is derived from an EMBL/GenBank/DDBJ whole genome shotgun (WGS) entry which is preliminary data.</text>
</comment>
<dbReference type="Proteomes" id="UP000054988">
    <property type="component" value="Unassembled WGS sequence"/>
</dbReference>
<evidence type="ECO:0000313" key="3">
    <source>
        <dbReference type="Proteomes" id="UP000054988"/>
    </source>
</evidence>
<feature type="region of interest" description="Disordered" evidence="1">
    <location>
        <begin position="33"/>
        <end position="59"/>
    </location>
</feature>
<accession>A0A0W0FHR4</accession>
<dbReference type="EMBL" id="LATX01001964">
    <property type="protein sequence ID" value="KTB35869.1"/>
    <property type="molecule type" value="Genomic_DNA"/>
</dbReference>
<sequence length="511" mass="55709">MGGICSCFPLDTTRKPKFDGFFYRASNVNISGGNFSNHNAQRDPDPNHTNNRHALRAESSSSNYARLLLPQRMGYPLWSPGVPASLPFEYRKNGVSIGDVGAIDERGRFQYFFNILLPADHPCNGANRVPAGFTPLIISTEITRVPDFRGPGAYVHGPESGFNREDLKAHDGDGHWLYRRDVEIGQNNGTLARGVGFGWDFTSSGTEGALLILPEGASQEDHENEDAFDNYAAKNAISWYEHVNGHLGRRLGGNALMVVTGVDKTTAWGVASFSNAVPNSVRMDFIPGIQTATKYRFRQVAYAATNSGPSVSDDSLTGKPNQCIFVRSIRVAVRPRLLSGYRKGSTSALSVKTDPIRSLSVQELLSRSSFIPFQSFSGTPTEPTGSNSLSDIPSQELIVTTAAIPAKHTPYHPAAVINDFLLNQFPEANIAVTRDKHWFSLIKAGEEALPDDAQLQERLQKQFLTKATRAELVVDGVVRPHAINPASLKSSPESVTTSAFDSGYGDSQFCV</sequence>
<dbReference type="AlphaFoldDB" id="A0A0W0FHR4"/>
<protein>
    <submittedName>
        <fullName evidence="2">Uncharacterized protein</fullName>
    </submittedName>
</protein>
<reference evidence="2 3" key="1">
    <citation type="submission" date="2015-12" db="EMBL/GenBank/DDBJ databases">
        <title>Draft genome sequence of Moniliophthora roreri, the causal agent of frosty pod rot of cacao.</title>
        <authorList>
            <person name="Aime M.C."/>
            <person name="Diaz-Valderrama J.R."/>
            <person name="Kijpornyongpan T."/>
            <person name="Phillips-Mora W."/>
        </authorList>
    </citation>
    <scope>NUCLEOTIDE SEQUENCE [LARGE SCALE GENOMIC DNA]</scope>
    <source>
        <strain evidence="2 3">MCA 2952</strain>
    </source>
</reference>